<dbReference type="EMBL" id="HG937694">
    <property type="protein sequence ID" value="CDP37177.1"/>
    <property type="molecule type" value="Genomic_DNA"/>
</dbReference>
<accession>A0A060TEB0</accession>
<reference evidence="1" key="2">
    <citation type="submission" date="2014-06" db="EMBL/GenBank/DDBJ databases">
        <title>The complete genome of Blastobotrys (Arxula) adeninivorans LS3 - a yeast of biotechnological interest.</title>
        <authorList>
            <person name="Kunze G."/>
            <person name="Gaillardin C."/>
            <person name="Czernicka M."/>
            <person name="Durrens P."/>
            <person name="Martin T."/>
            <person name="Boer E."/>
            <person name="Gabaldon T."/>
            <person name="Cruz J."/>
            <person name="Talla E."/>
            <person name="Marck C."/>
            <person name="Goffeau A."/>
            <person name="Barbe V."/>
            <person name="Baret P."/>
            <person name="Baronian K."/>
            <person name="Beier S."/>
            <person name="Bleykasten C."/>
            <person name="Bode R."/>
            <person name="Casaregola S."/>
            <person name="Despons L."/>
            <person name="Fairhead C."/>
            <person name="Giersberg M."/>
            <person name="Gierski P."/>
            <person name="Hahnel U."/>
            <person name="Hartmann A."/>
            <person name="Jankowska D."/>
            <person name="Jubin C."/>
            <person name="Jung P."/>
            <person name="Lafontaine I."/>
            <person name="Leh-Louis V."/>
            <person name="Lemaire M."/>
            <person name="Marcet-Houben M."/>
            <person name="Mascher M."/>
            <person name="Morel G."/>
            <person name="Richard G.-F."/>
            <person name="Riechen J."/>
            <person name="Sacerdot C."/>
            <person name="Sarkar A."/>
            <person name="Savel G."/>
            <person name="Schacherer J."/>
            <person name="Sherman D."/>
            <person name="Straub M.-L."/>
            <person name="Stein N."/>
            <person name="Thierry A."/>
            <person name="Trautwein-Schult A."/>
            <person name="Westhof E."/>
            <person name="Worch S."/>
            <person name="Dujon B."/>
            <person name="Souciet J.-L."/>
            <person name="Wincker P."/>
            <person name="Scholz U."/>
            <person name="Neuveglise N."/>
        </authorList>
    </citation>
    <scope>NUCLEOTIDE SEQUENCE</scope>
    <source>
        <strain evidence="1">LS3</strain>
    </source>
</reference>
<proteinExistence type="predicted"/>
<reference evidence="1" key="1">
    <citation type="submission" date="2014-02" db="EMBL/GenBank/DDBJ databases">
        <authorList>
            <person name="Genoscope - CEA"/>
        </authorList>
    </citation>
    <scope>NUCLEOTIDE SEQUENCE</scope>
    <source>
        <strain evidence="1">LS3</strain>
    </source>
</reference>
<sequence length="343" mass="38572">MEALGVSVSIGAKTVGSVFSSKLGIRQRSGSHGQASRIPLTCDAKAFYIRRNRKDRNRVISVFDQDGNKCYTIERKSRLAPVWQILDVPSRRDVATVHAGLVKRFVDFHNKQGLRHRKLTHPLHPLLEYRTFYLTDGAAYRWYCASQYLEKVINPGGGDEETYVRVAHARLMRRFRFDYELLYDPELIDPEVVLATGFVSMVTEWGLGYVPETRGPTAIPKSLVRRPYPQLQGPEPCNTETGALVGYDDADVQSVITDTSNYTHSHNSVSPPALPKRPGTVDIENRVYLLIENEDGTVSEPQEISRNKVYPKLLSNESTADQKHLFSEVIEPAAAQPLTVNAM</sequence>
<dbReference type="PhylomeDB" id="A0A060TEB0"/>
<protein>
    <submittedName>
        <fullName evidence="1">ARAD1D05566p</fullName>
    </submittedName>
</protein>
<dbReference type="AlphaFoldDB" id="A0A060TEB0"/>
<name>A0A060TEB0_BLAAD</name>
<organism evidence="1">
    <name type="scientific">Blastobotrys adeninivorans</name>
    <name type="common">Yeast</name>
    <name type="synonym">Arxula adeninivorans</name>
    <dbReference type="NCBI Taxonomy" id="409370"/>
    <lineage>
        <taxon>Eukaryota</taxon>
        <taxon>Fungi</taxon>
        <taxon>Dikarya</taxon>
        <taxon>Ascomycota</taxon>
        <taxon>Saccharomycotina</taxon>
        <taxon>Dipodascomycetes</taxon>
        <taxon>Dipodascales</taxon>
        <taxon>Trichomonascaceae</taxon>
        <taxon>Blastobotrys</taxon>
    </lineage>
</organism>
<gene>
    <name evidence="1" type="ORF">GNLVRS02_ARAD1D05566g</name>
</gene>
<evidence type="ECO:0000313" key="1">
    <source>
        <dbReference type="EMBL" id="CDP37177.1"/>
    </source>
</evidence>